<name>A0A194Q519_PAPXU</name>
<sequence length="96" mass="10975">MDTKTQSNGKNRFLKLSLKKNHANGMNAARKLNRSSDIIILDESFDRLQMDFKNNISPKKIYSPIFINDSCDLFDEELPKIELKTEPSKTGNVSII</sequence>
<reference evidence="1 2" key="1">
    <citation type="journal article" date="2015" name="Nat. Commun.">
        <title>Outbred genome sequencing and CRISPR/Cas9 gene editing in butterflies.</title>
        <authorList>
            <person name="Li X."/>
            <person name="Fan D."/>
            <person name="Zhang W."/>
            <person name="Liu G."/>
            <person name="Zhang L."/>
            <person name="Zhao L."/>
            <person name="Fang X."/>
            <person name="Chen L."/>
            <person name="Dong Y."/>
            <person name="Chen Y."/>
            <person name="Ding Y."/>
            <person name="Zhao R."/>
            <person name="Feng M."/>
            <person name="Zhu Y."/>
            <person name="Feng Y."/>
            <person name="Jiang X."/>
            <person name="Zhu D."/>
            <person name="Xiang H."/>
            <person name="Feng X."/>
            <person name="Li S."/>
            <person name="Wang J."/>
            <person name="Zhang G."/>
            <person name="Kronforst M.R."/>
            <person name="Wang W."/>
        </authorList>
    </citation>
    <scope>NUCLEOTIDE SEQUENCE [LARGE SCALE GENOMIC DNA]</scope>
    <source>
        <strain evidence="1">Ya'a_city_454_Px</strain>
        <tissue evidence="1">Whole body</tissue>
    </source>
</reference>
<evidence type="ECO:0000313" key="1">
    <source>
        <dbReference type="EMBL" id="KPJ00633.1"/>
    </source>
</evidence>
<gene>
    <name evidence="1" type="ORF">RR46_07472</name>
</gene>
<organism evidence="1 2">
    <name type="scientific">Papilio xuthus</name>
    <name type="common">Asian swallowtail butterfly</name>
    <dbReference type="NCBI Taxonomy" id="66420"/>
    <lineage>
        <taxon>Eukaryota</taxon>
        <taxon>Metazoa</taxon>
        <taxon>Ecdysozoa</taxon>
        <taxon>Arthropoda</taxon>
        <taxon>Hexapoda</taxon>
        <taxon>Insecta</taxon>
        <taxon>Pterygota</taxon>
        <taxon>Neoptera</taxon>
        <taxon>Endopterygota</taxon>
        <taxon>Lepidoptera</taxon>
        <taxon>Glossata</taxon>
        <taxon>Ditrysia</taxon>
        <taxon>Papilionoidea</taxon>
        <taxon>Papilionidae</taxon>
        <taxon>Papilioninae</taxon>
        <taxon>Papilio</taxon>
    </lineage>
</organism>
<protein>
    <submittedName>
        <fullName evidence="1">Uncharacterized protein</fullName>
    </submittedName>
</protein>
<accession>A0A194Q519</accession>
<proteinExistence type="predicted"/>
<keyword evidence="2" id="KW-1185">Reference proteome</keyword>
<dbReference type="AlphaFoldDB" id="A0A194Q519"/>
<evidence type="ECO:0000313" key="2">
    <source>
        <dbReference type="Proteomes" id="UP000053268"/>
    </source>
</evidence>
<dbReference type="EMBL" id="KQ459460">
    <property type="protein sequence ID" value="KPJ00633.1"/>
    <property type="molecule type" value="Genomic_DNA"/>
</dbReference>
<dbReference type="Proteomes" id="UP000053268">
    <property type="component" value="Unassembled WGS sequence"/>
</dbReference>